<dbReference type="InterPro" id="IPR050192">
    <property type="entry name" value="CopG/NikR_regulator"/>
</dbReference>
<dbReference type="PANTHER" id="PTHR34719:SF2">
    <property type="entry name" value="NICKEL-RESPONSIVE REGULATOR"/>
    <property type="match status" value="1"/>
</dbReference>
<dbReference type="InterPro" id="IPR013321">
    <property type="entry name" value="Arc_rbn_hlx_hlx"/>
</dbReference>
<dbReference type="InterPro" id="IPR045865">
    <property type="entry name" value="ACT-like_dom_sf"/>
</dbReference>
<sequence>SRISVSIEAGLMRSFDAQIKAQGYPTRSKAIVDLIRASLVREEWKTGAEVAGAIILVYDHHSRDLSKRLTGIQHDHYELIVSSQHVHLDHDNCLEVIVARGRPGEVEKLAQKLRAAKGVKYASLAAASTGSNL</sequence>
<evidence type="ECO:0000256" key="4">
    <source>
        <dbReference type="ARBA" id="ARBA00023125"/>
    </source>
</evidence>
<reference evidence="7 8" key="1">
    <citation type="submission" date="2024-09" db="EMBL/GenBank/DDBJ databases">
        <authorList>
            <person name="D'Angelo T."/>
        </authorList>
    </citation>
    <scope>NUCLEOTIDE SEQUENCE [LARGE SCALE GENOMIC DNA]</scope>
    <source>
        <strain evidence="7">SAG AM-311-F02</strain>
    </source>
</reference>
<gene>
    <name evidence="7" type="primary">nikR</name>
    <name evidence="7" type="ORF">ACFL2Z_05570</name>
</gene>
<dbReference type="SUPFAM" id="SSF55021">
    <property type="entry name" value="ACT-like"/>
    <property type="match status" value="1"/>
</dbReference>
<organism evidence="7 8">
    <name type="scientific">Eiseniibacteriota bacterium</name>
    <dbReference type="NCBI Taxonomy" id="2212470"/>
    <lineage>
        <taxon>Bacteria</taxon>
        <taxon>Candidatus Eiseniibacteriota</taxon>
    </lineage>
</organism>
<evidence type="ECO:0000313" key="7">
    <source>
        <dbReference type="EMBL" id="MFC1800353.1"/>
    </source>
</evidence>
<evidence type="ECO:0000256" key="3">
    <source>
        <dbReference type="ARBA" id="ARBA00023015"/>
    </source>
</evidence>
<proteinExistence type="inferred from homology"/>
<dbReference type="EMBL" id="JBHPEI010000128">
    <property type="protein sequence ID" value="MFC1800353.1"/>
    <property type="molecule type" value="Genomic_DNA"/>
</dbReference>
<evidence type="ECO:0000256" key="2">
    <source>
        <dbReference type="ARBA" id="ARBA00022723"/>
    </source>
</evidence>
<keyword evidence="1" id="KW-0533">Nickel</keyword>
<dbReference type="NCBIfam" id="NF001884">
    <property type="entry name" value="PRK00630.1"/>
    <property type="match status" value="1"/>
</dbReference>
<accession>A0ABV6YQN6</accession>
<evidence type="ECO:0000256" key="5">
    <source>
        <dbReference type="ARBA" id="ARBA00023163"/>
    </source>
</evidence>
<name>A0ABV6YQN6_UNCEI</name>
<dbReference type="Gene3D" id="1.10.1220.10">
    <property type="entry name" value="Met repressor-like"/>
    <property type="match status" value="1"/>
</dbReference>
<dbReference type="Gene3D" id="3.30.70.1150">
    <property type="entry name" value="ACT-like. Chain A, domain 2"/>
    <property type="match status" value="1"/>
</dbReference>
<feature type="domain" description="Transcription factor NikR nickel binding C-terminal" evidence="6">
    <location>
        <begin position="51"/>
        <end position="125"/>
    </location>
</feature>
<dbReference type="InterPro" id="IPR010985">
    <property type="entry name" value="Ribbon_hlx_hlx"/>
</dbReference>
<evidence type="ECO:0000259" key="6">
    <source>
        <dbReference type="Pfam" id="PF08753"/>
    </source>
</evidence>
<keyword evidence="5" id="KW-0804">Transcription</keyword>
<dbReference type="InterPro" id="IPR022988">
    <property type="entry name" value="Ni_resp_reg_NikR"/>
</dbReference>
<dbReference type="NCBIfam" id="NF002815">
    <property type="entry name" value="PRK02967.1"/>
    <property type="match status" value="1"/>
</dbReference>
<dbReference type="NCBIfam" id="NF002169">
    <property type="entry name" value="PRK01002.1"/>
    <property type="match status" value="1"/>
</dbReference>
<dbReference type="InterPro" id="IPR014864">
    <property type="entry name" value="TF_NikR_Ni-bd_C"/>
</dbReference>
<dbReference type="Proteomes" id="UP001594288">
    <property type="component" value="Unassembled WGS sequence"/>
</dbReference>
<keyword evidence="3" id="KW-0805">Transcription regulation</keyword>
<dbReference type="CDD" id="cd22231">
    <property type="entry name" value="RHH_NikR_HicB-like"/>
    <property type="match status" value="1"/>
</dbReference>
<dbReference type="Pfam" id="PF08753">
    <property type="entry name" value="NikR_C"/>
    <property type="match status" value="1"/>
</dbReference>
<protein>
    <submittedName>
        <fullName evidence="7">Nickel-responsive transcriptional regulator NikR</fullName>
    </submittedName>
</protein>
<feature type="non-terminal residue" evidence="7">
    <location>
        <position position="1"/>
    </location>
</feature>
<evidence type="ECO:0000256" key="1">
    <source>
        <dbReference type="ARBA" id="ARBA00022596"/>
    </source>
</evidence>
<dbReference type="InterPro" id="IPR027271">
    <property type="entry name" value="Acetolactate_synth/TF_NikR_C"/>
</dbReference>
<keyword evidence="8" id="KW-1185">Reference proteome</keyword>
<keyword evidence="4" id="KW-0238">DNA-binding</keyword>
<dbReference type="SUPFAM" id="SSF47598">
    <property type="entry name" value="Ribbon-helix-helix"/>
    <property type="match status" value="1"/>
</dbReference>
<dbReference type="NCBIfam" id="NF003381">
    <property type="entry name" value="PRK04460.1"/>
    <property type="match status" value="1"/>
</dbReference>
<evidence type="ECO:0000313" key="8">
    <source>
        <dbReference type="Proteomes" id="UP001594288"/>
    </source>
</evidence>
<keyword evidence="2" id="KW-0479">Metal-binding</keyword>
<dbReference type="PANTHER" id="PTHR34719">
    <property type="entry name" value="NICKEL-RESPONSIVE REGULATOR"/>
    <property type="match status" value="1"/>
</dbReference>
<dbReference type="HAMAP" id="MF_00476">
    <property type="entry name" value="NikR"/>
    <property type="match status" value="1"/>
</dbReference>
<comment type="caution">
    <text evidence="7">The sequence shown here is derived from an EMBL/GenBank/DDBJ whole genome shotgun (WGS) entry which is preliminary data.</text>
</comment>